<protein>
    <recommendedName>
        <fullName evidence="4">Hydrogenase maturation factor HypA</fullName>
    </recommendedName>
</protein>
<accession>W7L4H6</accession>
<keyword evidence="1 4" id="KW-0533">Nickel</keyword>
<keyword evidence="2 4" id="KW-0479">Metal-binding</keyword>
<dbReference type="GO" id="GO:0016151">
    <property type="term" value="F:nickel cation binding"/>
    <property type="evidence" value="ECO:0007669"/>
    <property type="project" value="UniProtKB-UniRule"/>
</dbReference>
<comment type="similarity">
    <text evidence="4">Belongs to the HypA/HybF family.</text>
</comment>
<comment type="caution">
    <text evidence="5">The sequence shown here is derived from an EMBL/GenBank/DDBJ whole genome shotgun (WGS) entry which is preliminary data.</text>
</comment>
<evidence type="ECO:0000256" key="1">
    <source>
        <dbReference type="ARBA" id="ARBA00022596"/>
    </source>
</evidence>
<dbReference type="EMBL" id="APVL01000011">
    <property type="protein sequence ID" value="EWG10077.1"/>
    <property type="molecule type" value="Genomic_DNA"/>
</dbReference>
<feature type="binding site" evidence="4">
    <location>
        <position position="79"/>
    </location>
    <ligand>
        <name>Zn(2+)</name>
        <dbReference type="ChEBI" id="CHEBI:29105"/>
    </ligand>
</feature>
<dbReference type="HAMAP" id="MF_00213">
    <property type="entry name" value="HypA_HybF"/>
    <property type="match status" value="1"/>
</dbReference>
<keyword evidence="3 4" id="KW-0862">Zinc</keyword>
<evidence type="ECO:0000313" key="5">
    <source>
        <dbReference type="EMBL" id="EWG10077.1"/>
    </source>
</evidence>
<sequence>MHEMSLMAEVLRLVEEDAFERGFMKVDRISIIVGELSNVLPDALELAFCYFQKQECSLISEKTELAIIREEAKARCKECRKEFDPDYRIALCPHCQQLNTEIISGESFQIESYEGSECFEDKNGR</sequence>
<dbReference type="OrthoDB" id="9800361at2"/>
<gene>
    <name evidence="4" type="primary">hypA</name>
    <name evidence="5" type="ORF">PBF_15304</name>
</gene>
<dbReference type="GO" id="GO:0008270">
    <property type="term" value="F:zinc ion binding"/>
    <property type="evidence" value="ECO:0007669"/>
    <property type="project" value="UniProtKB-UniRule"/>
</dbReference>
<dbReference type="PIRSF" id="PIRSF004761">
    <property type="entry name" value="Hydrgn_mat_HypA"/>
    <property type="match status" value="1"/>
</dbReference>
<evidence type="ECO:0000313" key="6">
    <source>
        <dbReference type="Proteomes" id="UP000019270"/>
    </source>
</evidence>
<evidence type="ECO:0000256" key="3">
    <source>
        <dbReference type="ARBA" id="ARBA00022833"/>
    </source>
</evidence>
<dbReference type="InterPro" id="IPR000688">
    <property type="entry name" value="HypA/HybF"/>
</dbReference>
<dbReference type="PANTHER" id="PTHR34535:SF3">
    <property type="entry name" value="HYDROGENASE MATURATION FACTOR HYPA"/>
    <property type="match status" value="1"/>
</dbReference>
<reference evidence="5 6" key="2">
    <citation type="journal article" date="2016" name="Sci. Rep.">
        <title>A novel serine protease, Sep1, from Bacillus firmus DS-1 has nematicidal activity and degrades multiple intestinal-associated nematode proteins.</title>
        <authorList>
            <person name="Geng C."/>
            <person name="Nie X."/>
            <person name="Tang Z."/>
            <person name="Zhang Y."/>
            <person name="Lin J."/>
            <person name="Sun M."/>
            <person name="Peng D."/>
        </authorList>
    </citation>
    <scope>NUCLEOTIDE SEQUENCE [LARGE SCALE GENOMIC DNA]</scope>
    <source>
        <strain evidence="5 6">DS1</strain>
    </source>
</reference>
<dbReference type="PATRIC" id="fig|1307436.3.peg.3267"/>
<dbReference type="GO" id="GO:0051604">
    <property type="term" value="P:protein maturation"/>
    <property type="evidence" value="ECO:0007669"/>
    <property type="project" value="InterPro"/>
</dbReference>
<dbReference type="RefSeq" id="WP_035330780.1">
    <property type="nucleotide sequence ID" value="NZ_APVL01000011.1"/>
</dbReference>
<proteinExistence type="inferred from homology"/>
<dbReference type="Gene3D" id="3.30.2320.80">
    <property type="match status" value="1"/>
</dbReference>
<comment type="function">
    <text evidence="4">Involved in the maturation of [NiFe] hydrogenases. Required for nickel insertion into the metal center of the hydrogenase.</text>
</comment>
<dbReference type="PANTHER" id="PTHR34535">
    <property type="entry name" value="HYDROGENASE MATURATION FACTOR HYPA"/>
    <property type="match status" value="1"/>
</dbReference>
<name>W7L4H6_CYTFI</name>
<organism evidence="5 6">
    <name type="scientific">Cytobacillus firmus DS1</name>
    <dbReference type="NCBI Taxonomy" id="1307436"/>
    <lineage>
        <taxon>Bacteria</taxon>
        <taxon>Bacillati</taxon>
        <taxon>Bacillota</taxon>
        <taxon>Bacilli</taxon>
        <taxon>Bacillales</taxon>
        <taxon>Bacillaceae</taxon>
        <taxon>Cytobacillus</taxon>
    </lineage>
</organism>
<feature type="binding site" evidence="4">
    <location>
        <position position="95"/>
    </location>
    <ligand>
        <name>Zn(2+)</name>
        <dbReference type="ChEBI" id="CHEBI:29105"/>
    </ligand>
</feature>
<feature type="binding site" evidence="4">
    <location>
        <position position="2"/>
    </location>
    <ligand>
        <name>Ni(2+)</name>
        <dbReference type="ChEBI" id="CHEBI:49786"/>
    </ligand>
</feature>
<dbReference type="AlphaFoldDB" id="W7L4H6"/>
<evidence type="ECO:0000256" key="4">
    <source>
        <dbReference type="HAMAP-Rule" id="MF_00213"/>
    </source>
</evidence>
<dbReference type="eggNOG" id="COG0375">
    <property type="taxonomic scope" value="Bacteria"/>
</dbReference>
<evidence type="ECO:0000256" key="2">
    <source>
        <dbReference type="ARBA" id="ARBA00022723"/>
    </source>
</evidence>
<dbReference type="Pfam" id="PF01155">
    <property type="entry name" value="HypA"/>
    <property type="match status" value="1"/>
</dbReference>
<feature type="binding site" evidence="4">
    <location>
        <position position="92"/>
    </location>
    <ligand>
        <name>Zn(2+)</name>
        <dbReference type="ChEBI" id="CHEBI:29105"/>
    </ligand>
</feature>
<feature type="binding site" evidence="4">
    <location>
        <position position="76"/>
    </location>
    <ligand>
        <name>Zn(2+)</name>
        <dbReference type="ChEBI" id="CHEBI:29105"/>
    </ligand>
</feature>
<reference evidence="6" key="1">
    <citation type="submission" date="2013-03" db="EMBL/GenBank/DDBJ databases">
        <title>Draft genome sequence of Bacillus firmus DS1.</title>
        <authorList>
            <person name="Peng D."/>
            <person name="Zhu L."/>
            <person name="Sun M."/>
        </authorList>
    </citation>
    <scope>NUCLEOTIDE SEQUENCE [LARGE SCALE GENOMIC DNA]</scope>
    <source>
        <strain evidence="6">DS1</strain>
    </source>
</reference>
<dbReference type="Proteomes" id="UP000019270">
    <property type="component" value="Unassembled WGS sequence"/>
</dbReference>